<comment type="caution">
    <text evidence="2">The sequence shown here is derived from an EMBL/GenBank/DDBJ whole genome shotgun (WGS) entry which is preliminary data.</text>
</comment>
<feature type="region of interest" description="Disordered" evidence="1">
    <location>
        <begin position="1"/>
        <end position="21"/>
    </location>
</feature>
<feature type="compositionally biased region" description="Basic and acidic residues" evidence="1">
    <location>
        <begin position="10"/>
        <end position="21"/>
    </location>
</feature>
<evidence type="ECO:0000256" key="1">
    <source>
        <dbReference type="SAM" id="MobiDB-lite"/>
    </source>
</evidence>
<evidence type="ECO:0000313" key="3">
    <source>
        <dbReference type="Proteomes" id="UP001642360"/>
    </source>
</evidence>
<proteinExistence type="predicted"/>
<reference evidence="2 3" key="1">
    <citation type="submission" date="2024-02" db="EMBL/GenBank/DDBJ databases">
        <authorList>
            <person name="Vignale AGUSTIN F."/>
            <person name="Sosa J E."/>
            <person name="Modenutti C."/>
        </authorList>
    </citation>
    <scope>NUCLEOTIDE SEQUENCE [LARGE SCALE GENOMIC DNA]</scope>
</reference>
<gene>
    <name evidence="2" type="ORF">ILEXP_LOCUS7932</name>
</gene>
<evidence type="ECO:0000313" key="2">
    <source>
        <dbReference type="EMBL" id="CAK9140481.1"/>
    </source>
</evidence>
<sequence>MGPDSSLFTDENHQVDGDVSVDKGKRVALECDESNSEYQPDYESSEYDMLVDSDYESEYDNMLYDSYIDNEAEWTGLNSNRQKETITDKRQQLELSDTDGDFEEILSCFSSSDGDNHARKHQKFEVFRAENGITDQNQDPTS</sequence>
<dbReference type="EMBL" id="CAUOFW020001046">
    <property type="protein sequence ID" value="CAK9140481.1"/>
    <property type="molecule type" value="Genomic_DNA"/>
</dbReference>
<dbReference type="AlphaFoldDB" id="A0ABC8R641"/>
<keyword evidence="3" id="KW-1185">Reference proteome</keyword>
<dbReference type="Proteomes" id="UP001642360">
    <property type="component" value="Unassembled WGS sequence"/>
</dbReference>
<name>A0ABC8R641_9AQUA</name>
<accession>A0ABC8R641</accession>
<organism evidence="2 3">
    <name type="scientific">Ilex paraguariensis</name>
    <name type="common">yerba mate</name>
    <dbReference type="NCBI Taxonomy" id="185542"/>
    <lineage>
        <taxon>Eukaryota</taxon>
        <taxon>Viridiplantae</taxon>
        <taxon>Streptophyta</taxon>
        <taxon>Embryophyta</taxon>
        <taxon>Tracheophyta</taxon>
        <taxon>Spermatophyta</taxon>
        <taxon>Magnoliopsida</taxon>
        <taxon>eudicotyledons</taxon>
        <taxon>Gunneridae</taxon>
        <taxon>Pentapetalae</taxon>
        <taxon>asterids</taxon>
        <taxon>campanulids</taxon>
        <taxon>Aquifoliales</taxon>
        <taxon>Aquifoliaceae</taxon>
        <taxon>Ilex</taxon>
    </lineage>
</organism>
<protein>
    <submittedName>
        <fullName evidence="2">Uncharacterized protein</fullName>
    </submittedName>
</protein>